<accession>A0A6V7S6Q2</accession>
<evidence type="ECO:0000313" key="4">
    <source>
        <dbReference type="Proteomes" id="UP000515550"/>
    </source>
</evidence>
<protein>
    <submittedName>
        <fullName evidence="3">Fam-b protein</fullName>
    </submittedName>
</protein>
<name>A0A6V7S6Q2_PLAVN</name>
<gene>
    <name evidence="3" type="ORF">PVBDA_0904670</name>
</gene>
<evidence type="ECO:0000256" key="1">
    <source>
        <dbReference type="SAM" id="Phobius"/>
    </source>
</evidence>
<dbReference type="NCBIfam" id="TIGR01597">
    <property type="entry name" value="PYST-B"/>
    <property type="match status" value="1"/>
</dbReference>
<keyword evidence="1" id="KW-0812">Transmembrane</keyword>
<evidence type="ECO:0000313" key="3">
    <source>
        <dbReference type="EMBL" id="CAD2092323.1"/>
    </source>
</evidence>
<keyword evidence="1" id="KW-1133">Transmembrane helix</keyword>
<organism evidence="3 4">
    <name type="scientific">Plasmodium vinckei brucechwatti</name>
    <dbReference type="NCBI Taxonomy" id="119398"/>
    <lineage>
        <taxon>Eukaryota</taxon>
        <taxon>Sar</taxon>
        <taxon>Alveolata</taxon>
        <taxon>Apicomplexa</taxon>
        <taxon>Aconoidasida</taxon>
        <taxon>Haemosporida</taxon>
        <taxon>Plasmodiidae</taxon>
        <taxon>Plasmodium</taxon>
        <taxon>Plasmodium (Vinckeia)</taxon>
    </lineage>
</organism>
<dbReference type="EMBL" id="LR865387">
    <property type="protein sequence ID" value="CAD2092323.1"/>
    <property type="molecule type" value="Genomic_DNA"/>
</dbReference>
<feature type="transmembrane region" description="Helical" evidence="1">
    <location>
        <begin position="198"/>
        <end position="225"/>
    </location>
</feature>
<dbReference type="VEuPathDB" id="PlasmoDB:PVBDA_0904670"/>
<dbReference type="AlphaFoldDB" id="A0A6V7S6Q2"/>
<keyword evidence="2" id="KW-0732">Signal</keyword>
<sequence length="251" mass="29497">MKANILNFVLFSMVICSFEYAKKELYYVNERSIYREKNIIYFRNNRILADADKQFDFNDFYKSNLNFVSQYNDYDYDDKENVYLRNIIDSHVKKHKESNTTPNLNNVDGETKKLLLELRKDIEEVKKEIDNKRNGKLAAQSIQNKKISKKYKDNSAPEHASFKEFEHEKNNEVISRSNNELENDAETRKSIKRLLKKGLVLAGISLGFLISGGLTIPFIVIITLVSFDTFKKLWSHTRSEFKKTKILKILK</sequence>
<reference evidence="3 4" key="1">
    <citation type="submission" date="2020-08" db="EMBL/GenBank/DDBJ databases">
        <authorList>
            <person name="Ramaprasad A."/>
        </authorList>
    </citation>
    <scope>NUCLEOTIDE SEQUENCE [LARGE SCALE GENOMIC DNA]</scope>
</reference>
<evidence type="ECO:0000256" key="2">
    <source>
        <dbReference type="SAM" id="SignalP"/>
    </source>
</evidence>
<keyword evidence="1" id="KW-0472">Membrane</keyword>
<feature type="signal peptide" evidence="2">
    <location>
        <begin position="1"/>
        <end position="21"/>
    </location>
</feature>
<dbReference type="Pfam" id="PF09592">
    <property type="entry name" value="DUF2031"/>
    <property type="match status" value="1"/>
</dbReference>
<dbReference type="Proteomes" id="UP000515550">
    <property type="component" value="Chromosome PVBDA_09"/>
</dbReference>
<feature type="chain" id="PRO_5027797877" evidence="2">
    <location>
        <begin position="22"/>
        <end position="251"/>
    </location>
</feature>
<dbReference type="InterPro" id="IPR006484">
    <property type="entry name" value="PYST_B"/>
</dbReference>
<proteinExistence type="predicted"/>